<dbReference type="SMART" id="SM00034">
    <property type="entry name" value="CLECT"/>
    <property type="match status" value="1"/>
</dbReference>
<dbReference type="STRING" id="61819.ENSACIP00000003076"/>
<evidence type="ECO:0000313" key="4">
    <source>
        <dbReference type="Proteomes" id="UP000261340"/>
    </source>
</evidence>
<dbReference type="InterPro" id="IPR001304">
    <property type="entry name" value="C-type_lectin-like"/>
</dbReference>
<dbReference type="InterPro" id="IPR016187">
    <property type="entry name" value="CTDL_fold"/>
</dbReference>
<accession>A0A3Q0QZQ1</accession>
<dbReference type="OMA" id="NESCMEM"/>
<reference evidence="3" key="2">
    <citation type="submission" date="2025-09" db="UniProtKB">
        <authorList>
            <consortium name="Ensembl"/>
        </authorList>
    </citation>
    <scope>IDENTIFICATION</scope>
</reference>
<dbReference type="InterPro" id="IPR050111">
    <property type="entry name" value="C-type_lectin/snaclec_domain"/>
</dbReference>
<keyword evidence="4" id="KW-1185">Reference proteome</keyword>
<keyword evidence="1" id="KW-0732">Signal</keyword>
<evidence type="ECO:0000259" key="2">
    <source>
        <dbReference type="PROSITE" id="PS50041"/>
    </source>
</evidence>
<evidence type="ECO:0000313" key="3">
    <source>
        <dbReference type="Ensembl" id="ENSACIP00000003076.1"/>
    </source>
</evidence>
<reference evidence="3" key="1">
    <citation type="submission" date="2025-08" db="UniProtKB">
        <authorList>
            <consortium name="Ensembl"/>
        </authorList>
    </citation>
    <scope>IDENTIFICATION</scope>
</reference>
<dbReference type="InterPro" id="IPR016186">
    <property type="entry name" value="C-type_lectin-like/link_sf"/>
</dbReference>
<sequence length="149" mass="16768">MKLLAVSPLLLAIMTLTTVAGEYKTILINKFPSCPPGWTPWLDRCFYYVAKPMIWGDAQRNCQSMKANLASVHSLEEYQVIQKVISDASKEGYWFWMDGTRLIYANWCPGEPNNTSGNESCMEMNFSGNKCMNDQGCSSKFPSVCVGRI</sequence>
<dbReference type="AlphaFoldDB" id="A0A3Q0QZQ1"/>
<dbReference type="SUPFAM" id="SSF56436">
    <property type="entry name" value="C-type lectin-like"/>
    <property type="match status" value="1"/>
</dbReference>
<dbReference type="PROSITE" id="PS50041">
    <property type="entry name" value="C_TYPE_LECTIN_2"/>
    <property type="match status" value="1"/>
</dbReference>
<dbReference type="Proteomes" id="UP000261340">
    <property type="component" value="Unplaced"/>
</dbReference>
<dbReference type="Gene3D" id="3.10.100.10">
    <property type="entry name" value="Mannose-Binding Protein A, subunit A"/>
    <property type="match status" value="1"/>
</dbReference>
<protein>
    <recommendedName>
        <fullName evidence="2">C-type lectin domain-containing protein</fullName>
    </recommendedName>
</protein>
<name>A0A3Q0QZQ1_AMPCI</name>
<proteinExistence type="predicted"/>
<feature type="signal peptide" evidence="1">
    <location>
        <begin position="1"/>
        <end position="21"/>
    </location>
</feature>
<dbReference type="Ensembl" id="ENSACIT00000003184.1">
    <property type="protein sequence ID" value="ENSACIP00000003076.1"/>
    <property type="gene ID" value="ENSACIG00000002459.1"/>
</dbReference>
<dbReference type="Pfam" id="PF00059">
    <property type="entry name" value="Lectin_C"/>
    <property type="match status" value="1"/>
</dbReference>
<evidence type="ECO:0000256" key="1">
    <source>
        <dbReference type="SAM" id="SignalP"/>
    </source>
</evidence>
<organism evidence="3 4">
    <name type="scientific">Amphilophus citrinellus</name>
    <name type="common">Midas cichlid</name>
    <name type="synonym">Cichlasoma citrinellum</name>
    <dbReference type="NCBI Taxonomy" id="61819"/>
    <lineage>
        <taxon>Eukaryota</taxon>
        <taxon>Metazoa</taxon>
        <taxon>Chordata</taxon>
        <taxon>Craniata</taxon>
        <taxon>Vertebrata</taxon>
        <taxon>Euteleostomi</taxon>
        <taxon>Actinopterygii</taxon>
        <taxon>Neopterygii</taxon>
        <taxon>Teleostei</taxon>
        <taxon>Neoteleostei</taxon>
        <taxon>Acanthomorphata</taxon>
        <taxon>Ovalentaria</taxon>
        <taxon>Cichlomorphae</taxon>
        <taxon>Cichliformes</taxon>
        <taxon>Cichlidae</taxon>
        <taxon>New World cichlids</taxon>
        <taxon>Cichlasomatinae</taxon>
        <taxon>Heroini</taxon>
        <taxon>Amphilophus</taxon>
    </lineage>
</organism>
<dbReference type="GeneTree" id="ENSGT01150000286973"/>
<feature type="domain" description="C-type lectin" evidence="2">
    <location>
        <begin position="41"/>
        <end position="146"/>
    </location>
</feature>
<feature type="chain" id="PRO_5018713121" description="C-type lectin domain-containing protein" evidence="1">
    <location>
        <begin position="22"/>
        <end position="149"/>
    </location>
</feature>
<dbReference type="PANTHER" id="PTHR22803">
    <property type="entry name" value="MANNOSE, PHOSPHOLIPASE, LECTIN RECEPTOR RELATED"/>
    <property type="match status" value="1"/>
</dbReference>
<dbReference type="CDD" id="cd00037">
    <property type="entry name" value="CLECT"/>
    <property type="match status" value="1"/>
</dbReference>